<dbReference type="InterPro" id="IPR050879">
    <property type="entry name" value="Acyltransferase_3"/>
</dbReference>
<feature type="transmembrane region" description="Helical" evidence="1">
    <location>
        <begin position="106"/>
        <end position="127"/>
    </location>
</feature>
<organism evidence="3 4">
    <name type="scientific">Tolypocladium paradoxum</name>
    <dbReference type="NCBI Taxonomy" id="94208"/>
    <lineage>
        <taxon>Eukaryota</taxon>
        <taxon>Fungi</taxon>
        <taxon>Dikarya</taxon>
        <taxon>Ascomycota</taxon>
        <taxon>Pezizomycotina</taxon>
        <taxon>Sordariomycetes</taxon>
        <taxon>Hypocreomycetidae</taxon>
        <taxon>Hypocreales</taxon>
        <taxon>Ophiocordycipitaceae</taxon>
        <taxon>Tolypocladium</taxon>
    </lineage>
</organism>
<feature type="transmembrane region" description="Helical" evidence="1">
    <location>
        <begin position="197"/>
        <end position="216"/>
    </location>
</feature>
<accession>A0A2S4KTY3</accession>
<keyword evidence="1" id="KW-0472">Membrane</keyword>
<feature type="transmembrane region" description="Helical" evidence="1">
    <location>
        <begin position="476"/>
        <end position="497"/>
    </location>
</feature>
<gene>
    <name evidence="3" type="ORF">TPAR_06163</name>
</gene>
<dbReference type="PANTHER" id="PTHR23028:SF134">
    <property type="entry name" value="PUTATIVE (AFU_ORTHOLOGUE AFUA_4G08520)-RELATED"/>
    <property type="match status" value="1"/>
</dbReference>
<dbReference type="PANTHER" id="PTHR23028">
    <property type="entry name" value="ACETYLTRANSFERASE"/>
    <property type="match status" value="1"/>
</dbReference>
<dbReference type="OrthoDB" id="5819582at2759"/>
<keyword evidence="1" id="KW-0812">Transmembrane</keyword>
<dbReference type="AlphaFoldDB" id="A0A2S4KTY3"/>
<dbReference type="Pfam" id="PF01757">
    <property type="entry name" value="Acyl_transf_3"/>
    <property type="match status" value="1"/>
</dbReference>
<keyword evidence="1" id="KW-1133">Transmembrane helix</keyword>
<comment type="caution">
    <text evidence="3">The sequence shown here is derived from an EMBL/GenBank/DDBJ whole genome shotgun (WGS) entry which is preliminary data.</text>
</comment>
<evidence type="ECO:0000259" key="2">
    <source>
        <dbReference type="Pfam" id="PF01757"/>
    </source>
</evidence>
<proteinExistence type="predicted"/>
<evidence type="ECO:0000256" key="1">
    <source>
        <dbReference type="SAM" id="Phobius"/>
    </source>
</evidence>
<evidence type="ECO:0000313" key="4">
    <source>
        <dbReference type="Proteomes" id="UP000237481"/>
    </source>
</evidence>
<dbReference type="GO" id="GO:0016747">
    <property type="term" value="F:acyltransferase activity, transferring groups other than amino-acyl groups"/>
    <property type="evidence" value="ECO:0007669"/>
    <property type="project" value="InterPro"/>
</dbReference>
<feature type="transmembrane region" description="Helical" evidence="1">
    <location>
        <begin position="147"/>
        <end position="167"/>
    </location>
</feature>
<dbReference type="Proteomes" id="UP000237481">
    <property type="component" value="Unassembled WGS sequence"/>
</dbReference>
<dbReference type="STRING" id="94208.A0A2S4KTY3"/>
<evidence type="ECO:0000313" key="3">
    <source>
        <dbReference type="EMBL" id="POR33636.1"/>
    </source>
</evidence>
<dbReference type="EMBL" id="PKSG01000669">
    <property type="protein sequence ID" value="POR33636.1"/>
    <property type="molecule type" value="Genomic_DNA"/>
</dbReference>
<feature type="domain" description="Acyltransferase 3" evidence="2">
    <location>
        <begin position="102"/>
        <end position="496"/>
    </location>
</feature>
<name>A0A2S4KTY3_9HYPO</name>
<keyword evidence="4" id="KW-1185">Reference proteome</keyword>
<keyword evidence="3" id="KW-0012">Acyltransferase</keyword>
<protein>
    <submittedName>
        <fullName evidence="3">Acyltransferase 3</fullName>
    </submittedName>
</protein>
<feature type="transmembrane region" description="Helical" evidence="1">
    <location>
        <begin position="275"/>
        <end position="297"/>
    </location>
</feature>
<sequence length="523" mass="61245">MNGHAASRHSLSHEEKMGLLEERTISDVESEGTATDVESRFGFNKIRIPECSSFVAVPWEYLRSAPWRTLLVRVLIFLTPSFLQGRHAREKICPAKLSPTSYLDGMRGLAALIVFFCHYFYQAFIIAEGWGCGDTNYHILKLPFLRLWYQGPPAVCVFFVISGYALSYRPVKLIRNRSFSDFSTTISSLVFRRGIRLYLPTAISTFMIICLLRMGAYEWTRDFANDRTYMKNIVETHPRRMDDTYAQFRDWVIHMYNFVHVFGWEKFGGSTSYDIHLWTIPVEFRCSLYLFLVIIGTARLQTKLRFLVVVGVLWFVYSHSRWELFLFYCGMLLAEWDHIRGAHVSPLPLPQDEKQPQPSRLLLKRLFWMLVSLLGLYLMCQPDSRGEITPGWRYLSSMIPEWWKEERYRYWQSAGAVVFVFAVGHSKGWQRFFNTAVVQYFGKISYAIYLMHGPAMHTVGYHWEKWAYSMTGVEGYWYNAGFVLGACFCIPTVIWWADVFWRAVDIPTVKFAKWFEQKCIAKD</sequence>
<keyword evidence="3" id="KW-0808">Transferase</keyword>
<dbReference type="InterPro" id="IPR002656">
    <property type="entry name" value="Acyl_transf_3_dom"/>
</dbReference>
<reference evidence="3 4" key="1">
    <citation type="submission" date="2018-01" db="EMBL/GenBank/DDBJ databases">
        <title>Harnessing the power of phylogenomics to disentangle the directionality and signatures of interkingdom host jumping in the parasitic fungal genus Tolypocladium.</title>
        <authorList>
            <person name="Quandt C.A."/>
            <person name="Patterson W."/>
            <person name="Spatafora J.W."/>
        </authorList>
    </citation>
    <scope>NUCLEOTIDE SEQUENCE [LARGE SCALE GENOMIC DNA]</scope>
    <source>
        <strain evidence="3 4">NRBC 100945</strain>
    </source>
</reference>